<reference evidence="1" key="1">
    <citation type="submission" date="2022-08" db="EMBL/GenBank/DDBJ databases">
        <title>Genome Sequence of Pycnoporus sanguineus.</title>
        <authorList>
            <person name="Buettner E."/>
        </authorList>
    </citation>
    <scope>NUCLEOTIDE SEQUENCE</scope>
    <source>
        <strain evidence="1">CG-C14</strain>
    </source>
</reference>
<evidence type="ECO:0000313" key="2">
    <source>
        <dbReference type="Proteomes" id="UP001144978"/>
    </source>
</evidence>
<accession>A0ACC1PKN7</accession>
<dbReference type="EMBL" id="JANSHE010002210">
    <property type="protein sequence ID" value="KAJ2994131.1"/>
    <property type="molecule type" value="Genomic_DNA"/>
</dbReference>
<evidence type="ECO:0000313" key="1">
    <source>
        <dbReference type="EMBL" id="KAJ2994131.1"/>
    </source>
</evidence>
<keyword evidence="2" id="KW-1185">Reference proteome</keyword>
<name>A0ACC1PKN7_9APHY</name>
<organism evidence="1 2">
    <name type="scientific">Trametes sanguinea</name>
    <dbReference type="NCBI Taxonomy" id="158606"/>
    <lineage>
        <taxon>Eukaryota</taxon>
        <taxon>Fungi</taxon>
        <taxon>Dikarya</taxon>
        <taxon>Basidiomycota</taxon>
        <taxon>Agaricomycotina</taxon>
        <taxon>Agaricomycetes</taxon>
        <taxon>Polyporales</taxon>
        <taxon>Polyporaceae</taxon>
        <taxon>Trametes</taxon>
    </lineage>
</organism>
<proteinExistence type="predicted"/>
<gene>
    <name evidence="1" type="ORF">NUW54_g7603</name>
</gene>
<comment type="caution">
    <text evidence="1">The sequence shown here is derived from an EMBL/GenBank/DDBJ whole genome shotgun (WGS) entry which is preliminary data.</text>
</comment>
<sequence length="122" mass="13614">MNPFTAAKRKPPRTVSTRTTAAHEHAPQREVTELSIHRVRSGDGLFRKARARSHASVKKDAAASEEGHEHPQRIVSFVIEKMVILRSGGLNGDRRLTRNFVYVYLDLTGCQLPSTRIRAGAL</sequence>
<protein>
    <submittedName>
        <fullName evidence="1">Uncharacterized protein</fullName>
    </submittedName>
</protein>
<dbReference type="Proteomes" id="UP001144978">
    <property type="component" value="Unassembled WGS sequence"/>
</dbReference>